<sequence length="185" mass="21170">MADKCLVRIEDALTRSGFDKTDAETILKEIKKAETDSKLKEADDALNAATAKQILEKTKIQKQINKLNAIEDEIKIRDWVEWNLTSFKDNPKEGLTAILVGSNWEKMGARDSVAAAQDAYYKNLVVSFNAKLREAGVDDLFAKADMEIERKFLELFGNLEKVELLQKKCRHCNSCKSYRRFFRNS</sequence>
<dbReference type="AlphaFoldDB" id="D6PKG8"/>
<accession>D6PKG8</accession>
<protein>
    <submittedName>
        <fullName evidence="1">Uncharacterized protein</fullName>
    </submittedName>
</protein>
<evidence type="ECO:0000313" key="1">
    <source>
        <dbReference type="EMBL" id="ADD96219.1"/>
    </source>
</evidence>
<proteinExistence type="predicted"/>
<organism evidence="1">
    <name type="scientific">uncultured organism MedDCM-OCT-S06-C2377</name>
    <dbReference type="NCBI Taxonomy" id="743624"/>
    <lineage>
        <taxon>unclassified sequences</taxon>
        <taxon>environmental samples</taxon>
    </lineage>
</organism>
<dbReference type="EMBL" id="GU943125">
    <property type="protein sequence ID" value="ADD96219.1"/>
    <property type="molecule type" value="Genomic_DNA"/>
</dbReference>
<reference evidence="1" key="1">
    <citation type="journal article" date="2010" name="ISME J.">
        <title>Metagenome of the Mediterranean deep chlorophyll maximum studied by direct and fosmid library 454 pyrosequencing.</title>
        <authorList>
            <person name="Ghai R."/>
            <person name="Martin-Cuadrado A.B."/>
            <person name="Molto A.G."/>
            <person name="Heredia I.G."/>
            <person name="Cabrera R."/>
            <person name="Martin J."/>
            <person name="Verdu M."/>
            <person name="Deschamps P."/>
            <person name="Moreira D."/>
            <person name="Lopez-Garcia P."/>
            <person name="Mira A."/>
            <person name="Rodriguez-Valera F."/>
        </authorList>
    </citation>
    <scope>NUCLEOTIDE SEQUENCE</scope>
</reference>
<name>D6PKG8_9ZZZZ</name>